<feature type="region of interest" description="Disordered" evidence="10">
    <location>
        <begin position="196"/>
        <end position="277"/>
    </location>
</feature>
<evidence type="ECO:0000256" key="10">
    <source>
        <dbReference type="SAM" id="MobiDB-lite"/>
    </source>
</evidence>
<proteinExistence type="predicted"/>
<dbReference type="PANTHER" id="PTHR47655:SF2">
    <property type="entry name" value="QUINIC ACID UTILIZATION ACTIVATOR"/>
    <property type="match status" value="1"/>
</dbReference>
<dbReference type="EMBL" id="WWBZ02000033">
    <property type="protein sequence ID" value="KAF4307075.1"/>
    <property type="molecule type" value="Genomic_DNA"/>
</dbReference>
<dbReference type="Pfam" id="PF04082">
    <property type="entry name" value="Fungal_trans"/>
    <property type="match status" value="1"/>
</dbReference>
<evidence type="ECO:0000313" key="12">
    <source>
        <dbReference type="EMBL" id="KAF4307075.1"/>
    </source>
</evidence>
<evidence type="ECO:0000256" key="2">
    <source>
        <dbReference type="ARBA" id="ARBA00022723"/>
    </source>
</evidence>
<feature type="compositionally biased region" description="Polar residues" evidence="10">
    <location>
        <begin position="227"/>
        <end position="237"/>
    </location>
</feature>
<dbReference type="SMART" id="SM00066">
    <property type="entry name" value="GAL4"/>
    <property type="match status" value="1"/>
</dbReference>
<accession>A0A8H4N2X9</accession>
<evidence type="ECO:0000256" key="5">
    <source>
        <dbReference type="ARBA" id="ARBA00023015"/>
    </source>
</evidence>
<gene>
    <name evidence="12" type="ORF">GTA08_BOTSDO05772</name>
</gene>
<dbReference type="OrthoDB" id="3364175at2759"/>
<feature type="compositionally biased region" description="Polar residues" evidence="10">
    <location>
        <begin position="750"/>
        <end position="770"/>
    </location>
</feature>
<comment type="subcellular location">
    <subcellularLocation>
        <location evidence="1">Nucleus</location>
    </subcellularLocation>
</comment>
<reference evidence="12" key="1">
    <citation type="submission" date="2020-04" db="EMBL/GenBank/DDBJ databases">
        <title>Genome Assembly and Annotation of Botryosphaeria dothidea sdau 11-99, a Latent Pathogen of Apple Fruit Ring Rot in China.</title>
        <authorList>
            <person name="Yu C."/>
            <person name="Diao Y."/>
            <person name="Lu Q."/>
            <person name="Zhao J."/>
            <person name="Cui S."/>
            <person name="Peng C."/>
            <person name="He B."/>
            <person name="Liu H."/>
        </authorList>
    </citation>
    <scope>NUCLEOTIDE SEQUENCE [LARGE SCALE GENOMIC DNA]</scope>
    <source>
        <strain evidence="12">Sdau11-99</strain>
    </source>
</reference>
<feature type="region of interest" description="Disordered" evidence="10">
    <location>
        <begin position="882"/>
        <end position="907"/>
    </location>
</feature>
<dbReference type="InterPro" id="IPR001138">
    <property type="entry name" value="Zn2Cys6_DnaBD"/>
</dbReference>
<dbReference type="AlphaFoldDB" id="A0A8H4N2X9"/>
<keyword evidence="4" id="KW-0672">Quinate metabolism</keyword>
<dbReference type="Proteomes" id="UP000572817">
    <property type="component" value="Unassembled WGS sequence"/>
</dbReference>
<keyword evidence="6" id="KW-0238">DNA-binding</keyword>
<evidence type="ECO:0000256" key="3">
    <source>
        <dbReference type="ARBA" id="ARBA00022833"/>
    </source>
</evidence>
<dbReference type="GO" id="GO:0005634">
    <property type="term" value="C:nucleus"/>
    <property type="evidence" value="ECO:0007669"/>
    <property type="project" value="UniProtKB-SubCell"/>
</dbReference>
<keyword evidence="2" id="KW-0479">Metal-binding</keyword>
<dbReference type="PANTHER" id="PTHR47655">
    <property type="entry name" value="QUINIC ACID UTILIZATION ACTIVATOR"/>
    <property type="match status" value="1"/>
</dbReference>
<keyword evidence="13" id="KW-1185">Reference proteome</keyword>
<feature type="compositionally biased region" description="Low complexity" evidence="10">
    <location>
        <begin position="1"/>
        <end position="23"/>
    </location>
</feature>
<feature type="compositionally biased region" description="Low complexity" evidence="10">
    <location>
        <begin position="793"/>
        <end position="804"/>
    </location>
</feature>
<dbReference type="CDD" id="cd12148">
    <property type="entry name" value="fungal_TF_MHR"/>
    <property type="match status" value="1"/>
</dbReference>
<dbReference type="GO" id="GO:0003677">
    <property type="term" value="F:DNA binding"/>
    <property type="evidence" value="ECO:0007669"/>
    <property type="project" value="UniProtKB-KW"/>
</dbReference>
<dbReference type="InterPro" id="IPR036864">
    <property type="entry name" value="Zn2-C6_fun-type_DNA-bd_sf"/>
</dbReference>
<dbReference type="PROSITE" id="PS50048">
    <property type="entry name" value="ZN2_CY6_FUNGAL_2"/>
    <property type="match status" value="1"/>
</dbReference>
<feature type="region of interest" description="Disordered" evidence="10">
    <location>
        <begin position="1"/>
        <end position="79"/>
    </location>
</feature>
<feature type="compositionally biased region" description="Low complexity" evidence="10">
    <location>
        <begin position="54"/>
        <end position="63"/>
    </location>
</feature>
<name>A0A8H4N2X9_9PEZI</name>
<evidence type="ECO:0000259" key="11">
    <source>
        <dbReference type="PROSITE" id="PS50048"/>
    </source>
</evidence>
<keyword evidence="8" id="KW-0804">Transcription</keyword>
<dbReference type="InterPro" id="IPR052783">
    <property type="entry name" value="Metabolic/Drug-Res_Regulator"/>
</dbReference>
<dbReference type="SUPFAM" id="SSF57701">
    <property type="entry name" value="Zn2/Cys6 DNA-binding domain"/>
    <property type="match status" value="1"/>
</dbReference>
<feature type="compositionally biased region" description="Acidic residues" evidence="10">
    <location>
        <begin position="208"/>
        <end position="217"/>
    </location>
</feature>
<feature type="region of interest" description="Disordered" evidence="10">
    <location>
        <begin position="750"/>
        <end position="819"/>
    </location>
</feature>
<dbReference type="InterPro" id="IPR007219">
    <property type="entry name" value="XnlR_reg_dom"/>
</dbReference>
<evidence type="ECO:0000256" key="4">
    <source>
        <dbReference type="ARBA" id="ARBA00022911"/>
    </source>
</evidence>
<evidence type="ECO:0000256" key="6">
    <source>
        <dbReference type="ARBA" id="ARBA00023125"/>
    </source>
</evidence>
<dbReference type="FunFam" id="4.10.240.10:FF:000005">
    <property type="entry name" value="Quinic acid utilization activator"/>
    <property type="match status" value="1"/>
</dbReference>
<feature type="domain" description="Zn(2)-C6 fungal-type" evidence="11">
    <location>
        <begin position="84"/>
        <end position="114"/>
    </location>
</feature>
<dbReference type="SMART" id="SM00906">
    <property type="entry name" value="Fungal_trans"/>
    <property type="match status" value="1"/>
</dbReference>
<evidence type="ECO:0000256" key="9">
    <source>
        <dbReference type="ARBA" id="ARBA00023242"/>
    </source>
</evidence>
<evidence type="ECO:0000256" key="1">
    <source>
        <dbReference type="ARBA" id="ARBA00004123"/>
    </source>
</evidence>
<organism evidence="12 13">
    <name type="scientific">Botryosphaeria dothidea</name>
    <dbReference type="NCBI Taxonomy" id="55169"/>
    <lineage>
        <taxon>Eukaryota</taxon>
        <taxon>Fungi</taxon>
        <taxon>Dikarya</taxon>
        <taxon>Ascomycota</taxon>
        <taxon>Pezizomycotina</taxon>
        <taxon>Dothideomycetes</taxon>
        <taxon>Dothideomycetes incertae sedis</taxon>
        <taxon>Botryosphaeriales</taxon>
        <taxon>Botryosphaeriaceae</taxon>
        <taxon>Botryosphaeria</taxon>
    </lineage>
</organism>
<keyword evidence="9" id="KW-0539">Nucleus</keyword>
<comment type="caution">
    <text evidence="12">The sequence shown here is derived from an EMBL/GenBank/DDBJ whole genome shotgun (WGS) entry which is preliminary data.</text>
</comment>
<evidence type="ECO:0000256" key="8">
    <source>
        <dbReference type="ARBA" id="ARBA00023163"/>
    </source>
</evidence>
<protein>
    <recommendedName>
        <fullName evidence="11">Zn(2)-C6 fungal-type domain-containing protein</fullName>
    </recommendedName>
</protein>
<dbReference type="Pfam" id="PF00172">
    <property type="entry name" value="Zn_clus"/>
    <property type="match status" value="1"/>
</dbReference>
<keyword evidence="3" id="KW-0862">Zinc</keyword>
<evidence type="ECO:0000256" key="7">
    <source>
        <dbReference type="ARBA" id="ARBA00023159"/>
    </source>
</evidence>
<sequence>MFADPSPACRAPSVSAAPAATSDSAHRNGCASGWDPHDAMAGNEGGEKAKRKVPNPNAAPAANSDPQALHGNPAPAKRQRVSRACDQCRTAREKCDGIQPICFTCASSNRDCSYTANPKKRGIQPGYIRTLELALAWAFGNVPGSEDALVAMFAQPEGRSLLSGKDQEGSYKLHRKWRKSAFCRDIDRVLSGADPLLVTEKPTSPTSPDDDQLDDQDGASIIAATPVASSSSMNGNPQMHRPPSVAAGSESSINRRPEPGQSPAALSANPPLPPMNRPTVPTFQKLRVPSNLWRLFDVYFAYTHCWFPIAEKHDVLKVSYSYPDEGLDISASTPGSGEHAELWSILAVASVQEHAANPASAQQGEEGARLLPGDIYNIARSLIPSEQGSHEIGHVKALLLLALVNIGGNISRAAWILVGYAARLAFILGLHNNFRPQGRFPGSEGQNPRGQHVFLACFVLDTIVSAHLGREPIIRTEHVNRVGLIAEDGLEEWHPWVGCPDFKPSTSNPAQYNRSPVHTISTFNHIIRILGIVNDVTVGTSDSHTASMHLQQWISNLPPTLKSVQSNQPPPAPTPTLFGLRLIYLWTTMAFGIPSIVPPDMVAESFLRFADAFGTPALLPIFSPLIALAGRSGAFETLTPETRAKWTALLTNYRELWRKRETTKDPSLLGRISTTGSTDAFAPAHQSSATPMSGIASNAPAYPSPISQYPTSASAAFSPPPFNMNKNMLETSTTPNFQQPYNSLAQQMNAPTNPQLEQPSHRLSFSQPLDTPTGPAPGNKETNIQRQAESRRNTSVSNNTPNSTIYDGPSLERYPSAGSNDLDALFDELATLEGPERLDSQPQFMQNLGFAPDMNLDDVLTSDYGQFDPMFNAYLQHSVTATPAPSGHNGGTVGQTQGMEGRDFDAG</sequence>
<dbReference type="GO" id="GO:0006351">
    <property type="term" value="P:DNA-templated transcription"/>
    <property type="evidence" value="ECO:0007669"/>
    <property type="project" value="InterPro"/>
</dbReference>
<dbReference type="GO" id="GO:0000981">
    <property type="term" value="F:DNA-binding transcription factor activity, RNA polymerase II-specific"/>
    <property type="evidence" value="ECO:0007669"/>
    <property type="project" value="InterPro"/>
</dbReference>
<keyword evidence="5" id="KW-0805">Transcription regulation</keyword>
<dbReference type="GO" id="GO:0008270">
    <property type="term" value="F:zinc ion binding"/>
    <property type="evidence" value="ECO:0007669"/>
    <property type="project" value="InterPro"/>
</dbReference>
<dbReference type="GO" id="GO:0045944">
    <property type="term" value="P:positive regulation of transcription by RNA polymerase II"/>
    <property type="evidence" value="ECO:0007669"/>
    <property type="project" value="TreeGrafter"/>
</dbReference>
<dbReference type="PROSITE" id="PS00463">
    <property type="entry name" value="ZN2_CY6_FUNGAL_1"/>
    <property type="match status" value="1"/>
</dbReference>
<evidence type="ECO:0000313" key="13">
    <source>
        <dbReference type="Proteomes" id="UP000572817"/>
    </source>
</evidence>
<dbReference type="Gene3D" id="4.10.240.10">
    <property type="entry name" value="Zn(2)-C6 fungal-type DNA-binding domain"/>
    <property type="match status" value="1"/>
</dbReference>
<dbReference type="CDD" id="cd00067">
    <property type="entry name" value="GAL4"/>
    <property type="match status" value="1"/>
</dbReference>
<keyword evidence="7" id="KW-0010">Activator</keyword>